<gene>
    <name evidence="1" type="ORF">Vadar_006974</name>
</gene>
<protein>
    <submittedName>
        <fullName evidence="1">Uncharacterized protein</fullName>
    </submittedName>
</protein>
<keyword evidence="2" id="KW-1185">Reference proteome</keyword>
<organism evidence="1 2">
    <name type="scientific">Vaccinium darrowii</name>
    <dbReference type="NCBI Taxonomy" id="229202"/>
    <lineage>
        <taxon>Eukaryota</taxon>
        <taxon>Viridiplantae</taxon>
        <taxon>Streptophyta</taxon>
        <taxon>Embryophyta</taxon>
        <taxon>Tracheophyta</taxon>
        <taxon>Spermatophyta</taxon>
        <taxon>Magnoliopsida</taxon>
        <taxon>eudicotyledons</taxon>
        <taxon>Gunneridae</taxon>
        <taxon>Pentapetalae</taxon>
        <taxon>asterids</taxon>
        <taxon>Ericales</taxon>
        <taxon>Ericaceae</taxon>
        <taxon>Vaccinioideae</taxon>
        <taxon>Vaccinieae</taxon>
        <taxon>Vaccinium</taxon>
    </lineage>
</organism>
<comment type="caution">
    <text evidence="1">The sequence shown here is derived from an EMBL/GenBank/DDBJ whole genome shotgun (WGS) entry which is preliminary data.</text>
</comment>
<dbReference type="Proteomes" id="UP000828048">
    <property type="component" value="Chromosome 7"/>
</dbReference>
<sequence length="201" mass="22767">MSHRPRPQSQLSEEEQSEISLIDDDIKASEEECRTSLFGRVVSQKPANLGGLKSTMELIWGSPKNFKIWGLPIHFISKAVGLKVGAKLGHVDDVSVPETGSKEGRYVRVRILLDITQPLRRGFMVKLADSPPFWAEFRYERLPIFCHYCGLVGHDLLNCITRFFDVDMSRPKSSAARDRPVTKSPRPQIPYPAQSKLITIY</sequence>
<reference evidence="1 2" key="1">
    <citation type="journal article" date="2021" name="Hortic Res">
        <title>High-quality reference genome and annotation aids understanding of berry development for evergreen blueberry (Vaccinium darrowii).</title>
        <authorList>
            <person name="Yu J."/>
            <person name="Hulse-Kemp A.M."/>
            <person name="Babiker E."/>
            <person name="Staton M."/>
        </authorList>
    </citation>
    <scope>NUCLEOTIDE SEQUENCE [LARGE SCALE GENOMIC DNA]</scope>
    <source>
        <strain evidence="2">cv. NJ 8807/NJ 8810</strain>
        <tissue evidence="1">Young leaf</tissue>
    </source>
</reference>
<evidence type="ECO:0000313" key="1">
    <source>
        <dbReference type="EMBL" id="KAH7848735.1"/>
    </source>
</evidence>
<dbReference type="EMBL" id="CM037157">
    <property type="protein sequence ID" value="KAH7848735.1"/>
    <property type="molecule type" value="Genomic_DNA"/>
</dbReference>
<accession>A0ACB7Y5J3</accession>
<name>A0ACB7Y5J3_9ERIC</name>
<evidence type="ECO:0000313" key="2">
    <source>
        <dbReference type="Proteomes" id="UP000828048"/>
    </source>
</evidence>
<proteinExistence type="predicted"/>